<dbReference type="Gene3D" id="6.10.340.10">
    <property type="match status" value="1"/>
</dbReference>
<keyword evidence="12" id="KW-0902">Two-component regulatory system</keyword>
<feature type="transmembrane region" description="Helical" evidence="14">
    <location>
        <begin position="12"/>
        <end position="35"/>
    </location>
</feature>
<keyword evidence="10" id="KW-0067">ATP-binding</keyword>
<dbReference type="OrthoDB" id="3436at2"/>
<dbReference type="InterPro" id="IPR050398">
    <property type="entry name" value="HssS/ArlS-like"/>
</dbReference>
<dbReference type="InterPro" id="IPR003660">
    <property type="entry name" value="HAMP_dom"/>
</dbReference>
<keyword evidence="6" id="KW-0808">Transferase</keyword>
<dbReference type="GO" id="GO:0005886">
    <property type="term" value="C:plasma membrane"/>
    <property type="evidence" value="ECO:0007669"/>
    <property type="project" value="UniProtKB-SubCell"/>
</dbReference>
<feature type="transmembrane region" description="Helical" evidence="14">
    <location>
        <begin position="166"/>
        <end position="189"/>
    </location>
</feature>
<keyword evidence="5" id="KW-0597">Phosphoprotein</keyword>
<evidence type="ECO:0000256" key="13">
    <source>
        <dbReference type="ARBA" id="ARBA00023136"/>
    </source>
</evidence>
<dbReference type="InterPro" id="IPR003661">
    <property type="entry name" value="HisK_dim/P_dom"/>
</dbReference>
<keyword evidence="9 17" id="KW-0418">Kinase</keyword>
<proteinExistence type="predicted"/>
<evidence type="ECO:0000256" key="8">
    <source>
        <dbReference type="ARBA" id="ARBA00022741"/>
    </source>
</evidence>
<dbReference type="InterPro" id="IPR036097">
    <property type="entry name" value="HisK_dim/P_sf"/>
</dbReference>
<dbReference type="Pfam" id="PF00512">
    <property type="entry name" value="HisKA"/>
    <property type="match status" value="1"/>
</dbReference>
<evidence type="ECO:0000256" key="9">
    <source>
        <dbReference type="ARBA" id="ARBA00022777"/>
    </source>
</evidence>
<keyword evidence="11 14" id="KW-1133">Transmembrane helix</keyword>
<dbReference type="GO" id="GO:0005524">
    <property type="term" value="F:ATP binding"/>
    <property type="evidence" value="ECO:0007669"/>
    <property type="project" value="UniProtKB-KW"/>
</dbReference>
<dbReference type="STRING" id="997296.PB1_13224"/>
<keyword evidence="8" id="KW-0547">Nucleotide-binding</keyword>
<dbReference type="PANTHER" id="PTHR45528">
    <property type="entry name" value="SENSOR HISTIDINE KINASE CPXA"/>
    <property type="match status" value="1"/>
</dbReference>
<evidence type="ECO:0000256" key="12">
    <source>
        <dbReference type="ARBA" id="ARBA00023012"/>
    </source>
</evidence>
<keyword evidence="4" id="KW-1003">Cell membrane</keyword>
<dbReference type="InterPro" id="IPR036890">
    <property type="entry name" value="HATPase_C_sf"/>
</dbReference>
<accession>I3DWA0</accession>
<evidence type="ECO:0000313" key="18">
    <source>
        <dbReference type="Proteomes" id="UP000010523"/>
    </source>
</evidence>
<dbReference type="Gene3D" id="3.30.565.10">
    <property type="entry name" value="Histidine kinase-like ATPase, C-terminal domain"/>
    <property type="match status" value="1"/>
</dbReference>
<evidence type="ECO:0000256" key="5">
    <source>
        <dbReference type="ARBA" id="ARBA00022553"/>
    </source>
</evidence>
<dbReference type="EC" id="2.7.13.3" evidence="3"/>
<keyword evidence="18" id="KW-1185">Reference proteome</keyword>
<keyword evidence="7 14" id="KW-0812">Transmembrane</keyword>
<evidence type="ECO:0000313" key="17">
    <source>
        <dbReference type="EMBL" id="EIJ78521.1"/>
    </source>
</evidence>
<dbReference type="PRINTS" id="PR00344">
    <property type="entry name" value="BCTRLSENSOR"/>
</dbReference>
<organism evidence="17 18">
    <name type="scientific">Bacillus methanolicus PB1</name>
    <dbReference type="NCBI Taxonomy" id="997296"/>
    <lineage>
        <taxon>Bacteria</taxon>
        <taxon>Bacillati</taxon>
        <taxon>Bacillota</taxon>
        <taxon>Bacilli</taxon>
        <taxon>Bacillales</taxon>
        <taxon>Bacillaceae</taxon>
        <taxon>Bacillus</taxon>
    </lineage>
</organism>
<dbReference type="Proteomes" id="UP000010523">
    <property type="component" value="Unassembled WGS sequence"/>
</dbReference>
<dbReference type="FunFam" id="1.10.287.130:FF:000001">
    <property type="entry name" value="Two-component sensor histidine kinase"/>
    <property type="match status" value="1"/>
</dbReference>
<evidence type="ECO:0000256" key="10">
    <source>
        <dbReference type="ARBA" id="ARBA00022840"/>
    </source>
</evidence>
<evidence type="ECO:0000259" key="15">
    <source>
        <dbReference type="PROSITE" id="PS50109"/>
    </source>
</evidence>
<dbReference type="SUPFAM" id="SSF47384">
    <property type="entry name" value="Homodimeric domain of signal transducing histidine kinase"/>
    <property type="match status" value="1"/>
</dbReference>
<dbReference type="SMART" id="SM00388">
    <property type="entry name" value="HisKA"/>
    <property type="match status" value="1"/>
</dbReference>
<dbReference type="PROSITE" id="PS50885">
    <property type="entry name" value="HAMP"/>
    <property type="match status" value="1"/>
</dbReference>
<evidence type="ECO:0000256" key="6">
    <source>
        <dbReference type="ARBA" id="ARBA00022679"/>
    </source>
</evidence>
<dbReference type="SMART" id="SM00387">
    <property type="entry name" value="HATPase_c"/>
    <property type="match status" value="1"/>
</dbReference>
<dbReference type="AlphaFoldDB" id="I3DWA0"/>
<dbReference type="SMART" id="SM00304">
    <property type="entry name" value="HAMP"/>
    <property type="match status" value="1"/>
</dbReference>
<comment type="catalytic activity">
    <reaction evidence="1">
        <text>ATP + protein L-histidine = ADP + protein N-phospho-L-histidine.</text>
        <dbReference type="EC" id="2.7.13.3"/>
    </reaction>
</comment>
<dbReference type="PATRIC" id="fig|997296.3.peg.2793"/>
<evidence type="ECO:0000256" key="2">
    <source>
        <dbReference type="ARBA" id="ARBA00004651"/>
    </source>
</evidence>
<dbReference type="PANTHER" id="PTHR45528:SF1">
    <property type="entry name" value="SENSOR HISTIDINE KINASE CPXA"/>
    <property type="match status" value="1"/>
</dbReference>
<comment type="subcellular location">
    <subcellularLocation>
        <location evidence="2">Cell membrane</location>
        <topology evidence="2">Multi-pass membrane protein</topology>
    </subcellularLocation>
</comment>
<evidence type="ECO:0000256" key="14">
    <source>
        <dbReference type="SAM" id="Phobius"/>
    </source>
</evidence>
<dbReference type="eggNOG" id="COG5002">
    <property type="taxonomic scope" value="Bacteria"/>
</dbReference>
<gene>
    <name evidence="17" type="ORF">PB1_13224</name>
</gene>
<keyword evidence="13 14" id="KW-0472">Membrane</keyword>
<dbReference type="RefSeq" id="WP_004437038.1">
    <property type="nucleotide sequence ID" value="NZ_AFEU01000003.1"/>
</dbReference>
<evidence type="ECO:0000259" key="16">
    <source>
        <dbReference type="PROSITE" id="PS50885"/>
    </source>
</evidence>
<dbReference type="InterPro" id="IPR003594">
    <property type="entry name" value="HATPase_dom"/>
</dbReference>
<dbReference type="Pfam" id="PF00672">
    <property type="entry name" value="HAMP"/>
    <property type="match status" value="1"/>
</dbReference>
<evidence type="ECO:0000256" key="7">
    <source>
        <dbReference type="ARBA" id="ARBA00022692"/>
    </source>
</evidence>
<dbReference type="CDD" id="cd00075">
    <property type="entry name" value="HATPase"/>
    <property type="match status" value="1"/>
</dbReference>
<dbReference type="Pfam" id="PF02518">
    <property type="entry name" value="HATPase_c"/>
    <property type="match status" value="1"/>
</dbReference>
<reference evidence="17 18" key="1">
    <citation type="journal article" date="2012" name="Appl. Environ. Microbiol.">
        <title>Genome Sequence of Thermotolerant Bacillus methanolicus: Features and Regulation Related to Methylotrophy and Production of L-Lysine and L-Glutamate from Methanol.</title>
        <authorList>
            <person name="Heggeset T.M."/>
            <person name="Krog A."/>
            <person name="Balzer S."/>
            <person name="Wentzel A."/>
            <person name="Ellingsen T.E."/>
            <person name="Brautaset T."/>
        </authorList>
    </citation>
    <scope>NUCLEOTIDE SEQUENCE [LARGE SCALE GENOMIC DNA]</scope>
    <source>
        <strain evidence="17 18">PB1</strain>
    </source>
</reference>
<dbReference type="CDD" id="cd00082">
    <property type="entry name" value="HisKA"/>
    <property type="match status" value="1"/>
</dbReference>
<evidence type="ECO:0000256" key="3">
    <source>
        <dbReference type="ARBA" id="ARBA00012438"/>
    </source>
</evidence>
<dbReference type="PROSITE" id="PS50109">
    <property type="entry name" value="HIS_KIN"/>
    <property type="match status" value="1"/>
</dbReference>
<sequence>MRFFNGSLVKKLWFTITAAILITIFYSYFLSYFFYERLYVDNVEKSLVEEGKRLALDYKGGPLPEQLIEKIEWYSTKTNYEVLVVNNPRELSACLPFEIDYQTLIGEEEREQLLKGKPVKKSGYEERFDRKILAVIIPLIDQNRLEGIIYLYVPLAKISELTNDFVFVWIIAGSVFALVAVLLGTKWIGRLTRPLIEMKEAANRVSQGDYSARIHLQSNDEVGQLANAFNHMSASIQKEDERKKEFIANVSHELRTPISYVKGYSEAIVSGIVKNEEEMNKYLQLIHREAGRMERLVYDLLDLSKLDAEEYKLNKLPIPLAQVIEDAIQKYLPILKEKGIQLHTNLDPDLIINGDAERMEQIVQNLIDNSICYTEKGGTISVSLMADPEGCKLEIADTGTGIPPEDLKKVTQRFYRVNKGRSRNDGGTGLGLAIVEKLVHLHNGKLTITSDIGKGTTVAIVLPSLKI</sequence>
<dbReference type="InterPro" id="IPR005467">
    <property type="entry name" value="His_kinase_dom"/>
</dbReference>
<feature type="domain" description="HAMP" evidence="16">
    <location>
        <begin position="189"/>
        <end position="241"/>
    </location>
</feature>
<protein>
    <recommendedName>
        <fullName evidence="3">histidine kinase</fullName>
        <ecNumber evidence="3">2.7.13.3</ecNumber>
    </recommendedName>
</protein>
<dbReference type="SUPFAM" id="SSF158472">
    <property type="entry name" value="HAMP domain-like"/>
    <property type="match status" value="1"/>
</dbReference>
<name>I3DWA0_BACMT</name>
<dbReference type="FunFam" id="3.30.565.10:FF:000006">
    <property type="entry name" value="Sensor histidine kinase WalK"/>
    <property type="match status" value="1"/>
</dbReference>
<dbReference type="SUPFAM" id="SSF55874">
    <property type="entry name" value="ATPase domain of HSP90 chaperone/DNA topoisomerase II/histidine kinase"/>
    <property type="match status" value="1"/>
</dbReference>
<evidence type="ECO:0000256" key="11">
    <source>
        <dbReference type="ARBA" id="ARBA00022989"/>
    </source>
</evidence>
<dbReference type="CDD" id="cd06225">
    <property type="entry name" value="HAMP"/>
    <property type="match status" value="1"/>
</dbReference>
<dbReference type="EMBL" id="AFEU01000003">
    <property type="protein sequence ID" value="EIJ78521.1"/>
    <property type="molecule type" value="Genomic_DNA"/>
</dbReference>
<evidence type="ECO:0000256" key="1">
    <source>
        <dbReference type="ARBA" id="ARBA00000085"/>
    </source>
</evidence>
<dbReference type="GO" id="GO:0000155">
    <property type="term" value="F:phosphorelay sensor kinase activity"/>
    <property type="evidence" value="ECO:0007669"/>
    <property type="project" value="InterPro"/>
</dbReference>
<comment type="caution">
    <text evidence="17">The sequence shown here is derived from an EMBL/GenBank/DDBJ whole genome shotgun (WGS) entry which is preliminary data.</text>
</comment>
<feature type="domain" description="Histidine kinase" evidence="15">
    <location>
        <begin position="249"/>
        <end position="466"/>
    </location>
</feature>
<evidence type="ECO:0000256" key="4">
    <source>
        <dbReference type="ARBA" id="ARBA00022475"/>
    </source>
</evidence>
<dbReference type="InterPro" id="IPR004358">
    <property type="entry name" value="Sig_transdc_His_kin-like_C"/>
</dbReference>
<dbReference type="Gene3D" id="1.10.287.130">
    <property type="match status" value="1"/>
</dbReference>